<dbReference type="EMBL" id="JAAALK010000285">
    <property type="protein sequence ID" value="KAG8065108.1"/>
    <property type="molecule type" value="Genomic_DNA"/>
</dbReference>
<gene>
    <name evidence="1" type="ORF">GUJ93_ZPchr0004g38622</name>
</gene>
<evidence type="ECO:0000313" key="2">
    <source>
        <dbReference type="Proteomes" id="UP000729402"/>
    </source>
</evidence>
<organism evidence="1 2">
    <name type="scientific">Zizania palustris</name>
    <name type="common">Northern wild rice</name>
    <dbReference type="NCBI Taxonomy" id="103762"/>
    <lineage>
        <taxon>Eukaryota</taxon>
        <taxon>Viridiplantae</taxon>
        <taxon>Streptophyta</taxon>
        <taxon>Embryophyta</taxon>
        <taxon>Tracheophyta</taxon>
        <taxon>Spermatophyta</taxon>
        <taxon>Magnoliopsida</taxon>
        <taxon>Liliopsida</taxon>
        <taxon>Poales</taxon>
        <taxon>Poaceae</taxon>
        <taxon>BOP clade</taxon>
        <taxon>Oryzoideae</taxon>
        <taxon>Oryzeae</taxon>
        <taxon>Zizaniinae</taxon>
        <taxon>Zizania</taxon>
    </lineage>
</organism>
<keyword evidence="2" id="KW-1185">Reference proteome</keyword>
<comment type="caution">
    <text evidence="1">The sequence shown here is derived from an EMBL/GenBank/DDBJ whole genome shotgun (WGS) entry which is preliminary data.</text>
</comment>
<proteinExistence type="predicted"/>
<accession>A0A8J5SKT4</accession>
<reference evidence="1" key="1">
    <citation type="journal article" date="2021" name="bioRxiv">
        <title>Whole Genome Assembly and Annotation of Northern Wild Rice, Zizania palustris L., Supports a Whole Genome Duplication in the Zizania Genus.</title>
        <authorList>
            <person name="Haas M."/>
            <person name="Kono T."/>
            <person name="Macchietto M."/>
            <person name="Millas R."/>
            <person name="McGilp L."/>
            <person name="Shao M."/>
            <person name="Duquette J."/>
            <person name="Hirsch C.N."/>
            <person name="Kimball J."/>
        </authorList>
    </citation>
    <scope>NUCLEOTIDE SEQUENCE</scope>
    <source>
        <tissue evidence="1">Fresh leaf tissue</tissue>
    </source>
</reference>
<sequence>MLQLSQGTLCSTAVRALGVTTFHSSTRDQLASAELIATSRAAQASSRGTRGDRVLYFRLEPSFFAWINGVYSARTAKPAACMRRANVQAALWCVDSRAQQSPAILV</sequence>
<protein>
    <submittedName>
        <fullName evidence="1">Uncharacterized protein</fullName>
    </submittedName>
</protein>
<evidence type="ECO:0000313" key="1">
    <source>
        <dbReference type="EMBL" id="KAG8065108.1"/>
    </source>
</evidence>
<name>A0A8J5SKT4_ZIZPA</name>
<dbReference type="Proteomes" id="UP000729402">
    <property type="component" value="Unassembled WGS sequence"/>
</dbReference>
<dbReference type="AlphaFoldDB" id="A0A8J5SKT4"/>
<reference evidence="1" key="2">
    <citation type="submission" date="2021-02" db="EMBL/GenBank/DDBJ databases">
        <authorList>
            <person name="Kimball J.A."/>
            <person name="Haas M.W."/>
            <person name="Macchietto M."/>
            <person name="Kono T."/>
            <person name="Duquette J."/>
            <person name="Shao M."/>
        </authorList>
    </citation>
    <scope>NUCLEOTIDE SEQUENCE</scope>
    <source>
        <tissue evidence="1">Fresh leaf tissue</tissue>
    </source>
</reference>